<evidence type="ECO:0000256" key="12">
    <source>
        <dbReference type="HAMAP-Rule" id="MF_00176"/>
    </source>
</evidence>
<dbReference type="PRINTS" id="PR00981">
    <property type="entry name" value="TRNASYNTHSER"/>
</dbReference>
<evidence type="ECO:0000256" key="11">
    <source>
        <dbReference type="ARBA" id="ARBA00048823"/>
    </source>
</evidence>
<dbReference type="HAMAP" id="MF_00176">
    <property type="entry name" value="Ser_tRNA_synth_type1"/>
    <property type="match status" value="1"/>
</dbReference>
<dbReference type="SUPFAM" id="SSF46589">
    <property type="entry name" value="tRNA-binding arm"/>
    <property type="match status" value="1"/>
</dbReference>
<dbReference type="NCBIfam" id="TIGR00414">
    <property type="entry name" value="serS"/>
    <property type="match status" value="1"/>
</dbReference>
<dbReference type="GO" id="GO:0005737">
    <property type="term" value="C:cytoplasm"/>
    <property type="evidence" value="ECO:0007669"/>
    <property type="project" value="UniProtKB-SubCell"/>
</dbReference>
<keyword evidence="4 12" id="KW-0963">Cytoplasm</keyword>
<evidence type="ECO:0000313" key="18">
    <source>
        <dbReference type="Proteomes" id="UP000094378"/>
    </source>
</evidence>
<evidence type="ECO:0000256" key="4">
    <source>
        <dbReference type="ARBA" id="ARBA00022490"/>
    </source>
</evidence>
<keyword evidence="18" id="KW-1185">Reference proteome</keyword>
<name>A0A1B3SJ59_9MOLU</name>
<comment type="domain">
    <text evidence="12">Consists of two distinct domains, a catalytic core and a N-terminal extension that is involved in tRNA binding.</text>
</comment>
<dbReference type="EMBL" id="CP017015">
    <property type="protein sequence ID" value="AOG59960.1"/>
    <property type="molecule type" value="Genomic_DNA"/>
</dbReference>
<keyword evidence="9 12" id="KW-0030">Aminoacyl-tRNA synthetase</keyword>
<dbReference type="GO" id="GO:0005524">
    <property type="term" value="F:ATP binding"/>
    <property type="evidence" value="ECO:0007669"/>
    <property type="project" value="UniProtKB-UniRule"/>
</dbReference>
<dbReference type="InterPro" id="IPR033729">
    <property type="entry name" value="SerRS_core"/>
</dbReference>
<dbReference type="PROSITE" id="PS50862">
    <property type="entry name" value="AA_TRNA_LIGASE_II"/>
    <property type="match status" value="1"/>
</dbReference>
<keyword evidence="6 12" id="KW-0547">Nucleotide-binding</keyword>
<sequence>MIDINRIEQEFEFVCEQLKKRQTDYTNDLKNLVDLNNKRKELIKKTEELKSEKNKISKDIGVLAREKKNNQIESLKNQVSVLNEKIDKYDLELKQINEDIELKLLELPNVPNKDMPEGKDEEQNVEIRKWVEPGLKKSEPHWDIATKLNMVDFQLGAKLSGSRFLVYTDRGSKMIRAIADILLKRHSKHGYKEMFLPLLVNKEIMYGTGQLPKFEDDAYKIDDQYLIPTSEVPLTNLFRNEIVEHKDLPIYLTAFSQCFRREAGSAGRDTKGMIRLHQFNKVEMVKVCDSESSYDELEKMVLDAEDCLKMFKIPYRVIELCTGDVGFSSQKTYDLEAWFPNQDKFREISSCSNCGDFQARRMMARYRNKENKTEYLHTLNGSGLAIDRLFAAILENHFDGKKLVLPEVLKPYFDNKDYLE</sequence>
<keyword evidence="15" id="KW-0175">Coiled coil</keyword>
<dbReference type="GO" id="GO:0016260">
    <property type="term" value="P:selenocysteine biosynthetic process"/>
    <property type="evidence" value="ECO:0007669"/>
    <property type="project" value="UniProtKB-UniRule"/>
</dbReference>
<feature type="binding site" evidence="12">
    <location>
        <position position="382"/>
    </location>
    <ligand>
        <name>L-serine</name>
        <dbReference type="ChEBI" id="CHEBI:33384"/>
    </ligand>
</feature>
<dbReference type="EC" id="6.1.1.11" evidence="12"/>
<reference evidence="17 18" key="1">
    <citation type="submission" date="2016-08" db="EMBL/GenBank/DDBJ databases">
        <title>Complete genome sequence of Spiroplasma helicoides TABS-2 (DSM 22551).</title>
        <authorList>
            <person name="Shen W.-Y."/>
            <person name="Lo W.-S."/>
            <person name="Lai Y.-C."/>
            <person name="Kuo C.-H."/>
        </authorList>
    </citation>
    <scope>NUCLEOTIDE SEQUENCE [LARGE SCALE GENOMIC DNA]</scope>
    <source>
        <strain evidence="17 18">TABS-2</strain>
    </source>
</reference>
<dbReference type="PANTHER" id="PTHR43697:SF1">
    <property type="entry name" value="SERINE--TRNA LIGASE"/>
    <property type="match status" value="1"/>
</dbReference>
<dbReference type="InterPro" id="IPR006195">
    <property type="entry name" value="aa-tRNA-synth_II"/>
</dbReference>
<comment type="subcellular location">
    <subcellularLocation>
        <location evidence="1 12">Cytoplasm</location>
    </subcellularLocation>
</comment>
<dbReference type="UniPathway" id="UPA00906">
    <property type="reaction ID" value="UER00895"/>
</dbReference>
<dbReference type="Gene3D" id="1.10.287.40">
    <property type="entry name" value="Serine-tRNA synthetase, tRNA binding domain"/>
    <property type="match status" value="1"/>
</dbReference>
<dbReference type="PATRIC" id="fig|216938.3.peg.5"/>
<evidence type="ECO:0000256" key="2">
    <source>
        <dbReference type="ARBA" id="ARBA00005045"/>
    </source>
</evidence>
<feature type="binding site" evidence="12 14">
    <location>
        <begin position="260"/>
        <end position="262"/>
    </location>
    <ligand>
        <name>ATP</name>
        <dbReference type="ChEBI" id="CHEBI:30616"/>
    </ligand>
</feature>
<dbReference type="Pfam" id="PF02403">
    <property type="entry name" value="Seryl_tRNA_N"/>
    <property type="match status" value="1"/>
</dbReference>
<evidence type="ECO:0000256" key="10">
    <source>
        <dbReference type="ARBA" id="ARBA00047929"/>
    </source>
</evidence>
<organism evidence="17 18">
    <name type="scientific">Spiroplasma helicoides</name>
    <dbReference type="NCBI Taxonomy" id="216938"/>
    <lineage>
        <taxon>Bacteria</taxon>
        <taxon>Bacillati</taxon>
        <taxon>Mycoplasmatota</taxon>
        <taxon>Mollicutes</taxon>
        <taxon>Entomoplasmatales</taxon>
        <taxon>Spiroplasmataceae</taxon>
        <taxon>Spiroplasma</taxon>
    </lineage>
</organism>
<dbReference type="Pfam" id="PF00587">
    <property type="entry name" value="tRNA-synt_2b"/>
    <property type="match status" value="1"/>
</dbReference>
<dbReference type="PANTHER" id="PTHR43697">
    <property type="entry name" value="SERYL-TRNA SYNTHETASE"/>
    <property type="match status" value="1"/>
</dbReference>
<evidence type="ECO:0000256" key="5">
    <source>
        <dbReference type="ARBA" id="ARBA00022598"/>
    </source>
</evidence>
<dbReference type="CDD" id="cd00770">
    <property type="entry name" value="SerRS_core"/>
    <property type="match status" value="1"/>
</dbReference>
<comment type="subunit">
    <text evidence="12">Homodimer. The tRNA molecule binds across the dimer.</text>
</comment>
<dbReference type="InterPro" id="IPR002314">
    <property type="entry name" value="aa-tRNA-synt_IIb"/>
</dbReference>
<evidence type="ECO:0000256" key="6">
    <source>
        <dbReference type="ARBA" id="ARBA00022741"/>
    </source>
</evidence>
<dbReference type="Gene3D" id="3.30.930.10">
    <property type="entry name" value="Bira Bifunctional Protein, Domain 2"/>
    <property type="match status" value="1"/>
</dbReference>
<dbReference type="InterPro" id="IPR042103">
    <property type="entry name" value="SerRS_1_N_sf"/>
</dbReference>
<evidence type="ECO:0000256" key="7">
    <source>
        <dbReference type="ARBA" id="ARBA00022840"/>
    </source>
</evidence>
<evidence type="ECO:0000256" key="1">
    <source>
        <dbReference type="ARBA" id="ARBA00004496"/>
    </source>
</evidence>
<dbReference type="InterPro" id="IPR002317">
    <property type="entry name" value="Ser-tRNA-ligase_type_1"/>
</dbReference>
<dbReference type="InterPro" id="IPR045864">
    <property type="entry name" value="aa-tRNA-synth_II/BPL/LPL"/>
</dbReference>
<evidence type="ECO:0000256" key="15">
    <source>
        <dbReference type="SAM" id="Coils"/>
    </source>
</evidence>
<comment type="caution">
    <text evidence="12">Lacks conserved residue(s) required for the propagation of feature annotation.</text>
</comment>
<feature type="binding site" evidence="13">
    <location>
        <position position="380"/>
    </location>
    <ligand>
        <name>L-serine</name>
        <dbReference type="ChEBI" id="CHEBI:33384"/>
    </ligand>
</feature>
<evidence type="ECO:0000256" key="14">
    <source>
        <dbReference type="PIRSR" id="PIRSR001529-2"/>
    </source>
</evidence>
<feature type="binding site" evidence="13">
    <location>
        <position position="260"/>
    </location>
    <ligand>
        <name>L-serine</name>
        <dbReference type="ChEBI" id="CHEBI:33384"/>
    </ligand>
</feature>
<feature type="coiled-coil region" evidence="15">
    <location>
        <begin position="15"/>
        <end position="106"/>
    </location>
</feature>
<dbReference type="Proteomes" id="UP000094378">
    <property type="component" value="Chromosome"/>
</dbReference>
<dbReference type="SUPFAM" id="SSF55681">
    <property type="entry name" value="Class II aaRS and biotin synthetases"/>
    <property type="match status" value="1"/>
</dbReference>
<evidence type="ECO:0000256" key="3">
    <source>
        <dbReference type="ARBA" id="ARBA00010728"/>
    </source>
</evidence>
<dbReference type="GO" id="GO:0006434">
    <property type="term" value="P:seryl-tRNA aminoacylation"/>
    <property type="evidence" value="ECO:0007669"/>
    <property type="project" value="UniProtKB-UniRule"/>
</dbReference>
<proteinExistence type="inferred from homology"/>
<evidence type="ECO:0000313" key="17">
    <source>
        <dbReference type="EMBL" id="AOG59960.1"/>
    </source>
</evidence>
<gene>
    <name evidence="12 17" type="primary">serS</name>
    <name evidence="17" type="ORF">SHELI_v1c00050</name>
</gene>
<comment type="pathway">
    <text evidence="2 12">Aminoacyl-tRNA biosynthesis; selenocysteinyl-tRNA(Sec) biosynthesis; L-seryl-tRNA(Sec) from L-serine and tRNA(Sec): step 1/1.</text>
</comment>
<dbReference type="InterPro" id="IPR015866">
    <property type="entry name" value="Ser-tRNA-synth_1_N"/>
</dbReference>
<comment type="catalytic activity">
    <reaction evidence="10 12">
        <text>tRNA(Sec) + L-serine + ATP = L-seryl-tRNA(Sec) + AMP + diphosphate + H(+)</text>
        <dbReference type="Rhea" id="RHEA:42580"/>
        <dbReference type="Rhea" id="RHEA-COMP:9742"/>
        <dbReference type="Rhea" id="RHEA-COMP:10128"/>
        <dbReference type="ChEBI" id="CHEBI:15378"/>
        <dbReference type="ChEBI" id="CHEBI:30616"/>
        <dbReference type="ChEBI" id="CHEBI:33019"/>
        <dbReference type="ChEBI" id="CHEBI:33384"/>
        <dbReference type="ChEBI" id="CHEBI:78442"/>
        <dbReference type="ChEBI" id="CHEBI:78533"/>
        <dbReference type="ChEBI" id="CHEBI:456215"/>
        <dbReference type="EC" id="6.1.1.11"/>
    </reaction>
</comment>
<accession>A0A1B3SJ59</accession>
<dbReference type="InterPro" id="IPR010978">
    <property type="entry name" value="tRNA-bd_arm"/>
</dbReference>
<protein>
    <recommendedName>
        <fullName evidence="12">Serine--tRNA ligase</fullName>
        <ecNumber evidence="12">6.1.1.11</ecNumber>
    </recommendedName>
    <alternativeName>
        <fullName evidence="12">Seryl-tRNA synthetase</fullName>
        <shortName evidence="12">SerRS</shortName>
    </alternativeName>
    <alternativeName>
        <fullName evidence="12">Seryl-tRNA(Ser/Sec) synthetase</fullName>
    </alternativeName>
</protein>
<feature type="binding site" evidence="12 13">
    <location>
        <position position="283"/>
    </location>
    <ligand>
        <name>L-serine</name>
        <dbReference type="ChEBI" id="CHEBI:33384"/>
    </ligand>
</feature>
<dbReference type="STRING" id="216938.SHELI_v1c00050"/>
<keyword evidence="5 12" id="KW-0436">Ligase</keyword>
<comment type="similarity">
    <text evidence="3 12">Belongs to the class-II aminoacyl-tRNA synthetase family. Type-1 seryl-tRNA synthetase subfamily.</text>
</comment>
<comment type="catalytic activity">
    <reaction evidence="11 12">
        <text>tRNA(Ser) + L-serine + ATP = L-seryl-tRNA(Ser) + AMP + diphosphate + H(+)</text>
        <dbReference type="Rhea" id="RHEA:12292"/>
        <dbReference type="Rhea" id="RHEA-COMP:9669"/>
        <dbReference type="Rhea" id="RHEA-COMP:9703"/>
        <dbReference type="ChEBI" id="CHEBI:15378"/>
        <dbReference type="ChEBI" id="CHEBI:30616"/>
        <dbReference type="ChEBI" id="CHEBI:33019"/>
        <dbReference type="ChEBI" id="CHEBI:33384"/>
        <dbReference type="ChEBI" id="CHEBI:78442"/>
        <dbReference type="ChEBI" id="CHEBI:78533"/>
        <dbReference type="ChEBI" id="CHEBI:456215"/>
        <dbReference type="EC" id="6.1.1.11"/>
    </reaction>
</comment>
<evidence type="ECO:0000256" key="9">
    <source>
        <dbReference type="ARBA" id="ARBA00023146"/>
    </source>
</evidence>
<dbReference type="AlphaFoldDB" id="A0A1B3SJ59"/>
<dbReference type="KEGG" id="shj:SHELI_v1c00050"/>
<evidence type="ECO:0000256" key="13">
    <source>
        <dbReference type="PIRSR" id="PIRSR001529-1"/>
    </source>
</evidence>
<evidence type="ECO:0000256" key="8">
    <source>
        <dbReference type="ARBA" id="ARBA00022917"/>
    </source>
</evidence>
<feature type="domain" description="Aminoacyl-transfer RNA synthetases class-II family profile" evidence="16">
    <location>
        <begin position="172"/>
        <end position="406"/>
    </location>
</feature>
<feature type="binding site" evidence="13">
    <location>
        <position position="229"/>
    </location>
    <ligand>
        <name>L-serine</name>
        <dbReference type="ChEBI" id="CHEBI:33384"/>
    </ligand>
</feature>
<feature type="binding site" evidence="12">
    <location>
        <begin position="229"/>
        <end position="231"/>
    </location>
    <ligand>
        <name>L-serine</name>
        <dbReference type="ChEBI" id="CHEBI:33384"/>
    </ligand>
</feature>
<dbReference type="GO" id="GO:0004828">
    <property type="term" value="F:serine-tRNA ligase activity"/>
    <property type="evidence" value="ECO:0007669"/>
    <property type="project" value="UniProtKB-UniRule"/>
</dbReference>
<keyword evidence="7 12" id="KW-0067">ATP-binding</keyword>
<dbReference type="RefSeq" id="WP_069115746.1">
    <property type="nucleotide sequence ID" value="NZ_CP017015.1"/>
</dbReference>
<evidence type="ECO:0000259" key="16">
    <source>
        <dbReference type="PROSITE" id="PS50862"/>
    </source>
</evidence>
<dbReference type="PIRSF" id="PIRSF001529">
    <property type="entry name" value="Ser-tRNA-synth_IIa"/>
    <property type="match status" value="1"/>
</dbReference>
<dbReference type="OrthoDB" id="9804647at2"/>
<comment type="function">
    <text evidence="12">Catalyzes the attachment of serine to tRNA(Ser). Is also able to aminoacylate tRNA(Sec) with serine, to form the misacylated tRNA L-seryl-tRNA(Sec), which will be further converted into selenocysteinyl-tRNA(Sec).</text>
</comment>
<feature type="binding site" evidence="12 14">
    <location>
        <begin position="347"/>
        <end position="350"/>
    </location>
    <ligand>
        <name>ATP</name>
        <dbReference type="ChEBI" id="CHEBI:30616"/>
    </ligand>
</feature>
<keyword evidence="8 12" id="KW-0648">Protein biosynthesis</keyword>